<evidence type="ECO:0000313" key="2">
    <source>
        <dbReference type="EMBL" id="DAE00861.1"/>
    </source>
</evidence>
<dbReference type="EMBL" id="BK015313">
    <property type="protein sequence ID" value="DAE00861.1"/>
    <property type="molecule type" value="Genomic_DNA"/>
</dbReference>
<protein>
    <submittedName>
        <fullName evidence="2">Uncharacterized protein</fullName>
    </submittedName>
</protein>
<name>A0A8S5P2J8_9CAUD</name>
<organism evidence="2">
    <name type="scientific">Siphoviridae sp. ctitf6</name>
    <dbReference type="NCBI Taxonomy" id="2825627"/>
    <lineage>
        <taxon>Viruses</taxon>
        <taxon>Duplodnaviria</taxon>
        <taxon>Heunggongvirae</taxon>
        <taxon>Uroviricota</taxon>
        <taxon>Caudoviricetes</taxon>
    </lineage>
</organism>
<accession>A0A8S5P2J8</accession>
<reference evidence="2" key="1">
    <citation type="journal article" date="2021" name="Proc. Natl. Acad. Sci. U.S.A.">
        <title>A Catalog of Tens of Thousands of Viruses from Human Metagenomes Reveals Hidden Associations with Chronic Diseases.</title>
        <authorList>
            <person name="Tisza M.J."/>
            <person name="Buck C.B."/>
        </authorList>
    </citation>
    <scope>NUCLEOTIDE SEQUENCE</scope>
    <source>
        <strain evidence="2">Ctitf6</strain>
    </source>
</reference>
<sequence length="39" mass="4487">MLQYTRSQRHTGRRLLPPFQPGVTAWLGNSEHLPGRKEA</sequence>
<feature type="region of interest" description="Disordered" evidence="1">
    <location>
        <begin position="1"/>
        <end position="39"/>
    </location>
</feature>
<proteinExistence type="predicted"/>
<evidence type="ECO:0000256" key="1">
    <source>
        <dbReference type="SAM" id="MobiDB-lite"/>
    </source>
</evidence>